<gene>
    <name evidence="5" type="ORF">BFL40_19645</name>
    <name evidence="6" type="ORF">SAMN04515675_2631</name>
</gene>
<feature type="domain" description="HTH luxR-type" evidence="4">
    <location>
        <begin position="169"/>
        <end position="234"/>
    </location>
</feature>
<evidence type="ECO:0000313" key="5">
    <source>
        <dbReference type="EMBL" id="OIN50457.1"/>
    </source>
</evidence>
<evidence type="ECO:0000259" key="4">
    <source>
        <dbReference type="PROSITE" id="PS50043"/>
    </source>
</evidence>
<dbReference type="SUPFAM" id="SSF75516">
    <property type="entry name" value="Pheromone-binding domain of LuxR-like quorum-sensing transcription factors"/>
    <property type="match status" value="1"/>
</dbReference>
<accession>A0A1S2UVJ5</accession>
<dbReference type="EMBL" id="FNTS01000002">
    <property type="protein sequence ID" value="SED81624.1"/>
    <property type="molecule type" value="Genomic_DNA"/>
</dbReference>
<dbReference type="CDD" id="cd06170">
    <property type="entry name" value="LuxR_C_like"/>
    <property type="match status" value="1"/>
</dbReference>
<evidence type="ECO:0000313" key="6">
    <source>
        <dbReference type="EMBL" id="SED81624.1"/>
    </source>
</evidence>
<reference evidence="6 8" key="2">
    <citation type="submission" date="2016-10" db="EMBL/GenBank/DDBJ databases">
        <authorList>
            <person name="Varghese N."/>
            <person name="Submissions S."/>
        </authorList>
    </citation>
    <scope>NUCLEOTIDE SEQUENCE [LARGE SCALE GENOMIC DNA]</scope>
    <source>
        <strain evidence="6 8">BS2773</strain>
    </source>
</reference>
<dbReference type="PANTHER" id="PTHR44688:SF16">
    <property type="entry name" value="DNA-BINDING TRANSCRIPTIONAL ACTIVATOR DEVR_DOSR"/>
    <property type="match status" value="1"/>
</dbReference>
<sequence length="237" mass="26814">MVNWRNTKLPKLEGEDKIATVFEMVINKTYELGFQVCSFTMSSQSSDNKIEPLQFNNYCKEWNDIYKRAHLFDVDPVVTHCKHNVFPFVWEEKAFSAAPNLWDLAKTFGVQQGWTQPVHDFRGVFSMLTLGRSKGEVTPEELYEKAGQVLWMCHTMHAVVAQKYADKPCVIPSSKLTLRETQILKWSAMGKTADEVGSIMSITPRTVGFHVSSAMRKLGVNSKIAAVLRASKAGLFD</sequence>
<evidence type="ECO:0000256" key="2">
    <source>
        <dbReference type="ARBA" id="ARBA00023125"/>
    </source>
</evidence>
<dbReference type="Pfam" id="PF03472">
    <property type="entry name" value="Autoind_bind"/>
    <property type="match status" value="1"/>
</dbReference>
<dbReference type="InterPro" id="IPR036388">
    <property type="entry name" value="WH-like_DNA-bd_sf"/>
</dbReference>
<keyword evidence="1" id="KW-0805">Transcription regulation</keyword>
<name>A0A1S2UVJ5_9PSED</name>
<dbReference type="InterPro" id="IPR016032">
    <property type="entry name" value="Sig_transdc_resp-reg_C-effctor"/>
</dbReference>
<dbReference type="PRINTS" id="PR00038">
    <property type="entry name" value="HTHLUXR"/>
</dbReference>
<dbReference type="EMBL" id="MDDR01000035">
    <property type="protein sequence ID" value="OIN50457.1"/>
    <property type="molecule type" value="Genomic_DNA"/>
</dbReference>
<dbReference type="GO" id="GO:0006355">
    <property type="term" value="P:regulation of DNA-templated transcription"/>
    <property type="evidence" value="ECO:0007669"/>
    <property type="project" value="InterPro"/>
</dbReference>
<dbReference type="Proteomes" id="UP000181661">
    <property type="component" value="Unassembled WGS sequence"/>
</dbReference>
<dbReference type="Gene3D" id="3.30.450.80">
    <property type="entry name" value="Transcription factor LuxR-like, autoinducer-binding domain"/>
    <property type="match status" value="1"/>
</dbReference>
<dbReference type="SUPFAM" id="SSF46894">
    <property type="entry name" value="C-terminal effector domain of the bipartite response regulators"/>
    <property type="match status" value="1"/>
</dbReference>
<keyword evidence="2" id="KW-0238">DNA-binding</keyword>
<evidence type="ECO:0000313" key="7">
    <source>
        <dbReference type="Proteomes" id="UP000181661"/>
    </source>
</evidence>
<comment type="caution">
    <text evidence="5">The sequence shown here is derived from an EMBL/GenBank/DDBJ whole genome shotgun (WGS) entry which is preliminary data.</text>
</comment>
<dbReference type="GO" id="GO:0003677">
    <property type="term" value="F:DNA binding"/>
    <property type="evidence" value="ECO:0007669"/>
    <property type="project" value="UniProtKB-KW"/>
</dbReference>
<organism evidence="5 7">
    <name type="scientific">Pseudomonas costantinii</name>
    <dbReference type="NCBI Taxonomy" id="168469"/>
    <lineage>
        <taxon>Bacteria</taxon>
        <taxon>Pseudomonadati</taxon>
        <taxon>Pseudomonadota</taxon>
        <taxon>Gammaproteobacteria</taxon>
        <taxon>Pseudomonadales</taxon>
        <taxon>Pseudomonadaceae</taxon>
        <taxon>Pseudomonas</taxon>
    </lineage>
</organism>
<dbReference type="AlphaFoldDB" id="A0A1S2UVJ5"/>
<dbReference type="Gene3D" id="1.10.10.10">
    <property type="entry name" value="Winged helix-like DNA-binding domain superfamily/Winged helix DNA-binding domain"/>
    <property type="match status" value="1"/>
</dbReference>
<evidence type="ECO:0000313" key="8">
    <source>
        <dbReference type="Proteomes" id="UP000182179"/>
    </source>
</evidence>
<protein>
    <submittedName>
        <fullName evidence="5">LuxR family transcriptional regulator</fullName>
    </submittedName>
</protein>
<keyword evidence="3" id="KW-0804">Transcription</keyword>
<dbReference type="InterPro" id="IPR036693">
    <property type="entry name" value="TF_LuxR_autoind-bd_dom_sf"/>
</dbReference>
<dbReference type="PANTHER" id="PTHR44688">
    <property type="entry name" value="DNA-BINDING TRANSCRIPTIONAL ACTIVATOR DEVR_DOSR"/>
    <property type="match status" value="1"/>
</dbReference>
<dbReference type="OrthoDB" id="9774661at2"/>
<dbReference type="RefSeq" id="WP_071485504.1">
    <property type="nucleotide sequence ID" value="NZ_FNTS01000002.1"/>
</dbReference>
<proteinExistence type="predicted"/>
<dbReference type="PROSITE" id="PS50043">
    <property type="entry name" value="HTH_LUXR_2"/>
    <property type="match status" value="1"/>
</dbReference>
<reference evidence="5 7" key="1">
    <citation type="submission" date="2016-08" db="EMBL/GenBank/DDBJ databases">
        <title>Draft genome sequence of Pseudomonas costantinii LMG 22119, type strain isolated from cultivated mushroom (Agaricus bisporus) sporophores.</title>
        <authorList>
            <person name="Tambong J.T."/>
        </authorList>
    </citation>
    <scope>NUCLEOTIDE SEQUENCE [LARGE SCALE GENOMIC DNA]</scope>
    <source>
        <strain evidence="5 7">LMG 22119</strain>
    </source>
</reference>
<dbReference type="InterPro" id="IPR000792">
    <property type="entry name" value="Tscrpt_reg_LuxR_C"/>
</dbReference>
<dbReference type="Proteomes" id="UP000182179">
    <property type="component" value="Unassembled WGS sequence"/>
</dbReference>
<dbReference type="Pfam" id="PF00196">
    <property type="entry name" value="GerE"/>
    <property type="match status" value="1"/>
</dbReference>
<dbReference type="SMART" id="SM00421">
    <property type="entry name" value="HTH_LUXR"/>
    <property type="match status" value="1"/>
</dbReference>
<dbReference type="InterPro" id="IPR005143">
    <property type="entry name" value="TF_LuxR_autoind-bd_dom"/>
</dbReference>
<evidence type="ECO:0000256" key="3">
    <source>
        <dbReference type="ARBA" id="ARBA00023163"/>
    </source>
</evidence>
<keyword evidence="8" id="KW-1185">Reference proteome</keyword>
<evidence type="ECO:0000256" key="1">
    <source>
        <dbReference type="ARBA" id="ARBA00023015"/>
    </source>
</evidence>
<dbReference type="PROSITE" id="PS00622">
    <property type="entry name" value="HTH_LUXR_1"/>
    <property type="match status" value="1"/>
</dbReference>